<protein>
    <submittedName>
        <fullName evidence="2">Uncharacterized protein</fullName>
    </submittedName>
</protein>
<accession>A0A450SJ66</accession>
<proteinExistence type="predicted"/>
<gene>
    <name evidence="2" type="ORF">BECKDK2373B_GA0170837_104229</name>
    <name evidence="1" type="ORF">BECKDK2373C_GA0170839_100730</name>
</gene>
<dbReference type="EMBL" id="CAADEY010000007">
    <property type="protein sequence ID" value="VFJ44012.1"/>
    <property type="molecule type" value="Genomic_DNA"/>
</dbReference>
<organism evidence="2">
    <name type="scientific">Candidatus Kentrum sp. DK</name>
    <dbReference type="NCBI Taxonomy" id="2126562"/>
    <lineage>
        <taxon>Bacteria</taxon>
        <taxon>Pseudomonadati</taxon>
        <taxon>Pseudomonadota</taxon>
        <taxon>Gammaproteobacteria</taxon>
        <taxon>Candidatus Kentrum</taxon>
    </lineage>
</organism>
<sequence length="82" mass="9455">MHRFTIYSPLNAQKKGDYPISPFLYLSAGFYSEDQGHVLLSAQLMTDSEIDYVVDGLKEELEEFRTKAKNELKALHNKMLKT</sequence>
<name>A0A450SJ66_9GAMM</name>
<dbReference type="EMBL" id="CAADEX010000042">
    <property type="protein sequence ID" value="VFJ53473.1"/>
    <property type="molecule type" value="Genomic_DNA"/>
</dbReference>
<evidence type="ECO:0000313" key="1">
    <source>
        <dbReference type="EMBL" id="VFJ44012.1"/>
    </source>
</evidence>
<dbReference type="AlphaFoldDB" id="A0A450SJ66"/>
<evidence type="ECO:0000313" key="2">
    <source>
        <dbReference type="EMBL" id="VFJ53473.1"/>
    </source>
</evidence>
<reference evidence="2" key="1">
    <citation type="submission" date="2019-02" db="EMBL/GenBank/DDBJ databases">
        <authorList>
            <person name="Gruber-Vodicka R. H."/>
            <person name="Seah K. B. B."/>
        </authorList>
    </citation>
    <scope>NUCLEOTIDE SEQUENCE</scope>
    <source>
        <strain evidence="1">BECK_DK161</strain>
        <strain evidence="2">BECK_DK47</strain>
    </source>
</reference>